<protein>
    <submittedName>
        <fullName evidence="1">Las1-domain-containing protein</fullName>
    </submittedName>
</protein>
<dbReference type="GO" id="GO:0030687">
    <property type="term" value="C:preribosome, large subunit precursor"/>
    <property type="evidence" value="ECO:0007669"/>
    <property type="project" value="TreeGrafter"/>
</dbReference>
<sequence length="457" mass="51352">MESYTHFVVTPWRNSQELVQLRRDLYRLNDDNVDRRKGAVNKVLAWRARHESLPLLLESTADILDVILQDEAGTLNHNATRLLYATSISRFVTGYLDTQIDLTRDRPSWFPPGKSIQPPVSLLEVRHCIVHRHMPSLAELKRAARTALDWLWDWYWSQLEHAFGLPTTSPSSDDPGADGGVAEKLHNILKTYVKARKQEIKAKRRADLCTSAARAWSTYTLRFTSGDTTLPSSATQTALLRLLVNDTQILPQDKGLGSSMSGAFLIWSPFLLLFSLNSPSFFPAHLALASEQINSPDRSEAEKEGLCEWAIHMLGSRDWREARGSKERAIREKVLGECMTELGTWNLRLAEGIVDAMDYGEGEMWQAILDASRTEGGENMVVDRVERAEETKETEEGLEVIEGVEKLAEAVPAEKEGRAKAPESGEAKEKIIGLQKVVGLWKPKPIGWLPDGWEEDA</sequence>
<dbReference type="InterPro" id="IPR007174">
    <property type="entry name" value="Las1"/>
</dbReference>
<dbReference type="GO" id="GO:0000460">
    <property type="term" value="P:maturation of 5.8S rRNA"/>
    <property type="evidence" value="ECO:0007669"/>
    <property type="project" value="TreeGrafter"/>
</dbReference>
<dbReference type="AlphaFoldDB" id="A0A6A5S026"/>
<dbReference type="EMBL" id="ML978957">
    <property type="protein sequence ID" value="KAF1933149.1"/>
    <property type="molecule type" value="Genomic_DNA"/>
</dbReference>
<dbReference type="GeneID" id="54352627"/>
<dbReference type="Proteomes" id="UP000800082">
    <property type="component" value="Unassembled WGS sequence"/>
</dbReference>
<dbReference type="PANTHER" id="PTHR15002">
    <property type="entry name" value="RIBOSOMAL BIOGENESIS PROTEIN LAS1L"/>
    <property type="match status" value="1"/>
</dbReference>
<dbReference type="GO" id="GO:0004519">
    <property type="term" value="F:endonuclease activity"/>
    <property type="evidence" value="ECO:0007669"/>
    <property type="project" value="InterPro"/>
</dbReference>
<dbReference type="RefSeq" id="XP_033453397.1">
    <property type="nucleotide sequence ID" value="XM_033594959.1"/>
</dbReference>
<accession>A0A6A5S026</accession>
<keyword evidence="2" id="KW-1185">Reference proteome</keyword>
<dbReference type="Pfam" id="PF04031">
    <property type="entry name" value="Las1"/>
    <property type="match status" value="1"/>
</dbReference>
<name>A0A6A5S026_9PLEO</name>
<organism evidence="1 2">
    <name type="scientific">Didymella exigua CBS 183.55</name>
    <dbReference type="NCBI Taxonomy" id="1150837"/>
    <lineage>
        <taxon>Eukaryota</taxon>
        <taxon>Fungi</taxon>
        <taxon>Dikarya</taxon>
        <taxon>Ascomycota</taxon>
        <taxon>Pezizomycotina</taxon>
        <taxon>Dothideomycetes</taxon>
        <taxon>Pleosporomycetidae</taxon>
        <taxon>Pleosporales</taxon>
        <taxon>Pleosporineae</taxon>
        <taxon>Didymellaceae</taxon>
        <taxon>Didymella</taxon>
    </lineage>
</organism>
<gene>
    <name evidence="1" type="ORF">M421DRAFT_51710</name>
</gene>
<dbReference type="GO" id="GO:0000470">
    <property type="term" value="P:maturation of LSU-rRNA"/>
    <property type="evidence" value="ECO:0007669"/>
    <property type="project" value="TreeGrafter"/>
</dbReference>
<dbReference type="PANTHER" id="PTHR15002:SF0">
    <property type="entry name" value="RIBOSOMAL BIOGENESIS PROTEIN LAS1L"/>
    <property type="match status" value="1"/>
</dbReference>
<reference evidence="1" key="1">
    <citation type="journal article" date="2020" name="Stud. Mycol.">
        <title>101 Dothideomycetes genomes: a test case for predicting lifestyles and emergence of pathogens.</title>
        <authorList>
            <person name="Haridas S."/>
            <person name="Albert R."/>
            <person name="Binder M."/>
            <person name="Bloem J."/>
            <person name="Labutti K."/>
            <person name="Salamov A."/>
            <person name="Andreopoulos B."/>
            <person name="Baker S."/>
            <person name="Barry K."/>
            <person name="Bills G."/>
            <person name="Bluhm B."/>
            <person name="Cannon C."/>
            <person name="Castanera R."/>
            <person name="Culley D."/>
            <person name="Daum C."/>
            <person name="Ezra D."/>
            <person name="Gonzalez J."/>
            <person name="Henrissat B."/>
            <person name="Kuo A."/>
            <person name="Liang C."/>
            <person name="Lipzen A."/>
            <person name="Lutzoni F."/>
            <person name="Magnuson J."/>
            <person name="Mondo S."/>
            <person name="Nolan M."/>
            <person name="Ohm R."/>
            <person name="Pangilinan J."/>
            <person name="Park H.-J."/>
            <person name="Ramirez L."/>
            <person name="Alfaro M."/>
            <person name="Sun H."/>
            <person name="Tritt A."/>
            <person name="Yoshinaga Y."/>
            <person name="Zwiers L.-H."/>
            <person name="Turgeon B."/>
            <person name="Goodwin S."/>
            <person name="Spatafora J."/>
            <person name="Crous P."/>
            <person name="Grigoriev I."/>
        </authorList>
    </citation>
    <scope>NUCLEOTIDE SEQUENCE</scope>
    <source>
        <strain evidence="1">CBS 183.55</strain>
    </source>
</reference>
<proteinExistence type="predicted"/>
<dbReference type="GO" id="GO:0090730">
    <property type="term" value="C:Las1 complex"/>
    <property type="evidence" value="ECO:0007669"/>
    <property type="project" value="InterPro"/>
</dbReference>
<evidence type="ECO:0000313" key="2">
    <source>
        <dbReference type="Proteomes" id="UP000800082"/>
    </source>
</evidence>
<evidence type="ECO:0000313" key="1">
    <source>
        <dbReference type="EMBL" id="KAF1933149.1"/>
    </source>
</evidence>
<dbReference type="OrthoDB" id="10263222at2759"/>